<dbReference type="AlphaFoldDB" id="A0A9P0MC13"/>
<feature type="region of interest" description="Disordered" evidence="1">
    <location>
        <begin position="269"/>
        <end position="309"/>
    </location>
</feature>
<comment type="caution">
    <text evidence="2">The sequence shown here is derived from an EMBL/GenBank/DDBJ whole genome shotgun (WGS) entry which is preliminary data.</text>
</comment>
<protein>
    <submittedName>
        <fullName evidence="2">Uncharacterized protein</fullName>
    </submittedName>
</protein>
<dbReference type="EMBL" id="CAKOFQ010007839">
    <property type="protein sequence ID" value="CAH2008924.1"/>
    <property type="molecule type" value="Genomic_DNA"/>
</dbReference>
<sequence length="415" mass="47236">MLSEMAALGEFCECLKNCADKLEADIRININEFHNMVTEGVVDEVKLALDKAKDYHYKEIIRFMEDVVNNVRKIMLHEQEIRRLQRQEQMTDEERKRHSYVRRQIKAFNGSDKVTRREIRRAASERSINSLEAWELYLDKKAESGLSTSLPELVQKRGSNKHNRNQRKSLSIFDSILDNTSIQSQNLGNISEEDKADDEVDNSIADNVVVSRVKLYSDSGLKEDYHRYISGQNNDLIDFYGSCSFGTVSSEKRNDRDLENGDKSIVEFSNNFDKSQSSSRGDNINHSILKQSDDDDGVDGDKDVDNYGTDVNGTVEINRYLCPLEQSTSQTDGCERSFGSYKETDLGEPSNYDYWSDSECDDEPQSPCETETEKFTVIKLIKSLDDLVGPGDTKPKIIDVVYKHDISSKDPDGTG</sequence>
<reference evidence="2" key="1">
    <citation type="submission" date="2022-03" db="EMBL/GenBank/DDBJ databases">
        <authorList>
            <person name="Sayadi A."/>
        </authorList>
    </citation>
    <scope>NUCLEOTIDE SEQUENCE</scope>
</reference>
<gene>
    <name evidence="2" type="ORF">ACAOBT_LOCUS30508</name>
</gene>
<dbReference type="OrthoDB" id="6779030at2759"/>
<dbReference type="Proteomes" id="UP001152888">
    <property type="component" value="Unassembled WGS sequence"/>
</dbReference>
<accession>A0A9P0MC13</accession>
<proteinExistence type="predicted"/>
<evidence type="ECO:0000256" key="1">
    <source>
        <dbReference type="SAM" id="MobiDB-lite"/>
    </source>
</evidence>
<keyword evidence="3" id="KW-1185">Reference proteome</keyword>
<feature type="compositionally biased region" description="Polar residues" evidence="1">
    <location>
        <begin position="269"/>
        <end position="290"/>
    </location>
</feature>
<name>A0A9P0MC13_ACAOB</name>
<evidence type="ECO:0000313" key="2">
    <source>
        <dbReference type="EMBL" id="CAH2008924.1"/>
    </source>
</evidence>
<organism evidence="2 3">
    <name type="scientific">Acanthoscelides obtectus</name>
    <name type="common">Bean weevil</name>
    <name type="synonym">Bruchus obtectus</name>
    <dbReference type="NCBI Taxonomy" id="200917"/>
    <lineage>
        <taxon>Eukaryota</taxon>
        <taxon>Metazoa</taxon>
        <taxon>Ecdysozoa</taxon>
        <taxon>Arthropoda</taxon>
        <taxon>Hexapoda</taxon>
        <taxon>Insecta</taxon>
        <taxon>Pterygota</taxon>
        <taxon>Neoptera</taxon>
        <taxon>Endopterygota</taxon>
        <taxon>Coleoptera</taxon>
        <taxon>Polyphaga</taxon>
        <taxon>Cucujiformia</taxon>
        <taxon>Chrysomeloidea</taxon>
        <taxon>Chrysomelidae</taxon>
        <taxon>Bruchinae</taxon>
        <taxon>Bruchini</taxon>
        <taxon>Acanthoscelides</taxon>
    </lineage>
</organism>
<evidence type="ECO:0000313" key="3">
    <source>
        <dbReference type="Proteomes" id="UP001152888"/>
    </source>
</evidence>